<dbReference type="AlphaFoldDB" id="A0A1Y2D7A8"/>
<sequence>MEYTNRPALRGEQHLTPSQRVTIEDVINIILVGQAIIRHKRAGPDYELFGYVVPQVIQRARDLNDTRYGWSGDQHDDLVLVIIVNGVASMYLRPTALGYYPDQVMRLMENVNNRYRMNSPITSACVTLALMLHANQKEYKLETARVKPTSTGQRAAIRRNSSIGYCAGIDDGTAVLGFKGFRMRGRKRVLRRRNHRPRRALSGGADRKEPQRGHTWGIKTGGGMSWISLRKSSNEYGDEGAGWDQGAREYSTANLCSMNADKMQKCSLSRGVVDTQPEVVGCISEMDKAGCGGGAT</sequence>
<dbReference type="EMBL" id="MCFJ01000030">
    <property type="protein sequence ID" value="ORY54966.1"/>
    <property type="molecule type" value="Genomic_DNA"/>
</dbReference>
<organism evidence="2 3">
    <name type="scientific">Pseudomassariella vexata</name>
    <dbReference type="NCBI Taxonomy" id="1141098"/>
    <lineage>
        <taxon>Eukaryota</taxon>
        <taxon>Fungi</taxon>
        <taxon>Dikarya</taxon>
        <taxon>Ascomycota</taxon>
        <taxon>Pezizomycotina</taxon>
        <taxon>Sordariomycetes</taxon>
        <taxon>Xylariomycetidae</taxon>
        <taxon>Amphisphaeriales</taxon>
        <taxon>Pseudomassariaceae</taxon>
        <taxon>Pseudomassariella</taxon>
    </lineage>
</organism>
<evidence type="ECO:0000256" key="1">
    <source>
        <dbReference type="SAM" id="MobiDB-lite"/>
    </source>
</evidence>
<feature type="region of interest" description="Disordered" evidence="1">
    <location>
        <begin position="194"/>
        <end position="217"/>
    </location>
</feature>
<gene>
    <name evidence="2" type="ORF">BCR38DRAFT_415118</name>
</gene>
<keyword evidence="3" id="KW-1185">Reference proteome</keyword>
<reference evidence="2 3" key="1">
    <citation type="submission" date="2016-07" db="EMBL/GenBank/DDBJ databases">
        <title>Pervasive Adenine N6-methylation of Active Genes in Fungi.</title>
        <authorList>
            <consortium name="DOE Joint Genome Institute"/>
            <person name="Mondo S.J."/>
            <person name="Dannebaum R.O."/>
            <person name="Kuo R.C."/>
            <person name="Labutti K."/>
            <person name="Haridas S."/>
            <person name="Kuo A."/>
            <person name="Salamov A."/>
            <person name="Ahrendt S.R."/>
            <person name="Lipzen A."/>
            <person name="Sullivan W."/>
            <person name="Andreopoulos W.B."/>
            <person name="Clum A."/>
            <person name="Lindquist E."/>
            <person name="Daum C."/>
            <person name="Ramamoorthy G.K."/>
            <person name="Gryganskyi A."/>
            <person name="Culley D."/>
            <person name="Magnuson J.K."/>
            <person name="James T.Y."/>
            <person name="O'Malley M.A."/>
            <person name="Stajich J.E."/>
            <person name="Spatafora J.W."/>
            <person name="Visel A."/>
            <person name="Grigoriev I.V."/>
        </authorList>
    </citation>
    <scope>NUCLEOTIDE SEQUENCE [LARGE SCALE GENOMIC DNA]</scope>
    <source>
        <strain evidence="2 3">CBS 129021</strain>
    </source>
</reference>
<proteinExistence type="predicted"/>
<evidence type="ECO:0000313" key="2">
    <source>
        <dbReference type="EMBL" id="ORY54966.1"/>
    </source>
</evidence>
<evidence type="ECO:0000313" key="3">
    <source>
        <dbReference type="Proteomes" id="UP000193689"/>
    </source>
</evidence>
<dbReference type="GeneID" id="63775213"/>
<dbReference type="Proteomes" id="UP000193689">
    <property type="component" value="Unassembled WGS sequence"/>
</dbReference>
<dbReference type="InParanoid" id="A0A1Y2D7A8"/>
<comment type="caution">
    <text evidence="2">The sequence shown here is derived from an EMBL/GenBank/DDBJ whole genome shotgun (WGS) entry which is preliminary data.</text>
</comment>
<name>A0A1Y2D7A8_9PEZI</name>
<protein>
    <submittedName>
        <fullName evidence="2">Uncharacterized protein</fullName>
    </submittedName>
</protein>
<accession>A0A1Y2D7A8</accession>
<dbReference type="RefSeq" id="XP_040709413.1">
    <property type="nucleotide sequence ID" value="XM_040859001.1"/>
</dbReference>